<keyword evidence="2 8" id="KW-0349">Heme</keyword>
<dbReference type="RefSeq" id="WP_194855751.1">
    <property type="nucleotide sequence ID" value="NZ_ARXR01000009.1"/>
</dbReference>
<dbReference type="InterPro" id="IPR036909">
    <property type="entry name" value="Cyt_c-like_dom_sf"/>
</dbReference>
<evidence type="ECO:0000256" key="1">
    <source>
        <dbReference type="ARBA" id="ARBA00004418"/>
    </source>
</evidence>
<dbReference type="GO" id="GO:0004601">
    <property type="term" value="F:peroxidase activity"/>
    <property type="evidence" value="ECO:0007669"/>
    <property type="project" value="UniProtKB-KW"/>
</dbReference>
<dbReference type="Gene3D" id="1.10.760.10">
    <property type="entry name" value="Cytochrome c-like domain"/>
    <property type="match status" value="2"/>
</dbReference>
<feature type="domain" description="Cytochrome c" evidence="10">
    <location>
        <begin position="249"/>
        <end position="402"/>
    </location>
</feature>
<dbReference type="PANTHER" id="PTHR30600:SF10">
    <property type="entry name" value="BLL6722 PROTEIN"/>
    <property type="match status" value="1"/>
</dbReference>
<name>A0ABS0AFI7_9GAMM</name>
<feature type="domain" description="Cytochrome c" evidence="10">
    <location>
        <begin position="53"/>
        <end position="211"/>
    </location>
</feature>
<evidence type="ECO:0000313" key="12">
    <source>
        <dbReference type="Proteomes" id="UP000644441"/>
    </source>
</evidence>
<feature type="signal peptide" evidence="9">
    <location>
        <begin position="1"/>
        <end position="18"/>
    </location>
</feature>
<evidence type="ECO:0000256" key="6">
    <source>
        <dbReference type="ARBA" id="ARBA00023002"/>
    </source>
</evidence>
<accession>A0ABS0AFI7</accession>
<dbReference type="Pfam" id="PF03150">
    <property type="entry name" value="CCP_MauG"/>
    <property type="match status" value="1"/>
</dbReference>
<keyword evidence="12" id="KW-1185">Reference proteome</keyword>
<keyword evidence="6" id="KW-0560">Oxidoreductase</keyword>
<evidence type="ECO:0000256" key="7">
    <source>
        <dbReference type="ARBA" id="ARBA00023004"/>
    </source>
</evidence>
<evidence type="ECO:0000256" key="8">
    <source>
        <dbReference type="PROSITE-ProRule" id="PRU00433"/>
    </source>
</evidence>
<evidence type="ECO:0000256" key="3">
    <source>
        <dbReference type="ARBA" id="ARBA00022723"/>
    </source>
</evidence>
<dbReference type="PANTHER" id="PTHR30600">
    <property type="entry name" value="CYTOCHROME C PEROXIDASE-RELATED"/>
    <property type="match status" value="1"/>
</dbReference>
<evidence type="ECO:0000256" key="4">
    <source>
        <dbReference type="ARBA" id="ARBA00022729"/>
    </source>
</evidence>
<dbReference type="InterPro" id="IPR026259">
    <property type="entry name" value="MauG/Cytc_peroxidase"/>
</dbReference>
<dbReference type="PIRSF" id="PIRSF000294">
    <property type="entry name" value="Cytochrome-c_peroxidase"/>
    <property type="match status" value="1"/>
</dbReference>
<keyword evidence="7 8" id="KW-0408">Iron</keyword>
<sequence>MGGAALIAALAVAVPWLAAAGAGDTAFTDAERAAVRALAVPPGHTPPEIPDPALAEFGQRLFFDRRLSGDGRFSCASCHQPERAFTDGLALPEAAGRGHRNTPTLINVADNPWFQWDGAADSLWSQMLLVIENPRELDNDRLNLAHTLYRNKDLRAAYRRRFGPLPPMSEGTRFPAHGSPQAASDSLEGRAWRRMAAADQEAVNRVMANLGVALAAWQRRLVRYDSPFDRFAAALADNPDPLPDDAFPAAARRGLKLFVGEAQCTLCHSGPEFSNQAFHNLGVPVTDHRDTGREQGLRRLAASPFNAAGPYAGDDGDADRLRFLPPPESQRGAFKTPSLRNVARTAPYFHDGRFATLEQAVRFYLEPPDGETLGKREDTLDLIPDLTDRQVADLVAFLKTLNSAPLPEAVTAPPSP</sequence>
<evidence type="ECO:0000259" key="10">
    <source>
        <dbReference type="PROSITE" id="PS51007"/>
    </source>
</evidence>
<keyword evidence="11" id="KW-0575">Peroxidase</keyword>
<keyword evidence="4 9" id="KW-0732">Signal</keyword>
<dbReference type="InterPro" id="IPR051395">
    <property type="entry name" value="Cytochrome_c_Peroxidase/MauG"/>
</dbReference>
<protein>
    <submittedName>
        <fullName evidence="11">Di-heme cytochrome C peroxidase</fullName>
    </submittedName>
</protein>
<evidence type="ECO:0000256" key="2">
    <source>
        <dbReference type="ARBA" id="ARBA00022617"/>
    </source>
</evidence>
<evidence type="ECO:0000313" key="11">
    <source>
        <dbReference type="EMBL" id="MBF5052886.1"/>
    </source>
</evidence>
<gene>
    <name evidence="11" type="ORF">ISO4_01488</name>
</gene>
<feature type="chain" id="PRO_5046740147" evidence="9">
    <location>
        <begin position="19"/>
        <end position="416"/>
    </location>
</feature>
<dbReference type="EMBL" id="ARXR01000009">
    <property type="protein sequence ID" value="MBF5052886.1"/>
    <property type="molecule type" value="Genomic_DNA"/>
</dbReference>
<reference evidence="11 12" key="1">
    <citation type="submission" date="2012-09" db="EMBL/GenBank/DDBJ databases">
        <title>Genome Sequence of alkane-degrading Bacterium Alcanivorax venustensis ISO4.</title>
        <authorList>
            <person name="Lai Q."/>
            <person name="Shao Z."/>
        </authorList>
    </citation>
    <scope>NUCLEOTIDE SEQUENCE [LARGE SCALE GENOMIC DNA]</scope>
    <source>
        <strain evidence="11 12">ISO4</strain>
    </source>
</reference>
<keyword evidence="3 8" id="KW-0479">Metal-binding</keyword>
<dbReference type="PROSITE" id="PS51007">
    <property type="entry name" value="CYTC"/>
    <property type="match status" value="2"/>
</dbReference>
<keyword evidence="5" id="KW-0574">Periplasm</keyword>
<dbReference type="InterPro" id="IPR009056">
    <property type="entry name" value="Cyt_c-like_dom"/>
</dbReference>
<dbReference type="InterPro" id="IPR004852">
    <property type="entry name" value="Di-haem_cyt_c_peroxidsae"/>
</dbReference>
<organism evidence="11 12">
    <name type="scientific">Alloalcanivorax venustensis ISO4</name>
    <dbReference type="NCBI Taxonomy" id="1177184"/>
    <lineage>
        <taxon>Bacteria</taxon>
        <taxon>Pseudomonadati</taxon>
        <taxon>Pseudomonadota</taxon>
        <taxon>Gammaproteobacteria</taxon>
        <taxon>Oceanospirillales</taxon>
        <taxon>Alcanivoracaceae</taxon>
        <taxon>Alloalcanivorax</taxon>
    </lineage>
</organism>
<dbReference type="Proteomes" id="UP000644441">
    <property type="component" value="Unassembled WGS sequence"/>
</dbReference>
<comment type="caution">
    <text evidence="11">The sequence shown here is derived from an EMBL/GenBank/DDBJ whole genome shotgun (WGS) entry which is preliminary data.</text>
</comment>
<comment type="subcellular location">
    <subcellularLocation>
        <location evidence="1">Periplasm</location>
    </subcellularLocation>
</comment>
<evidence type="ECO:0000256" key="5">
    <source>
        <dbReference type="ARBA" id="ARBA00022764"/>
    </source>
</evidence>
<proteinExistence type="predicted"/>
<evidence type="ECO:0000256" key="9">
    <source>
        <dbReference type="SAM" id="SignalP"/>
    </source>
</evidence>
<dbReference type="SUPFAM" id="SSF46626">
    <property type="entry name" value="Cytochrome c"/>
    <property type="match status" value="2"/>
</dbReference>